<dbReference type="InterPro" id="IPR027417">
    <property type="entry name" value="P-loop_NTPase"/>
</dbReference>
<dbReference type="Pfam" id="PF13361">
    <property type="entry name" value="UvrD_C"/>
    <property type="match status" value="1"/>
</dbReference>
<dbReference type="GO" id="GO:0043138">
    <property type="term" value="F:3'-5' DNA helicase activity"/>
    <property type="evidence" value="ECO:0007669"/>
    <property type="project" value="UniProtKB-EC"/>
</dbReference>
<dbReference type="InterPro" id="IPR000212">
    <property type="entry name" value="DNA_helicase_UvrD/REP"/>
</dbReference>
<dbReference type="EMBL" id="VSSQ01000625">
    <property type="protein sequence ID" value="MPL98721.1"/>
    <property type="molecule type" value="Genomic_DNA"/>
</dbReference>
<dbReference type="InterPro" id="IPR005751">
    <property type="entry name" value="ATP-dep_DNA_helicase_PcrA"/>
</dbReference>
<comment type="caution">
    <text evidence="13">The sequence shown here is derived from an EMBL/GenBank/DDBJ whole genome shotgun (WGS) entry which is preliminary data.</text>
</comment>
<evidence type="ECO:0000256" key="5">
    <source>
        <dbReference type="ARBA" id="ARBA00022840"/>
    </source>
</evidence>
<dbReference type="PANTHER" id="PTHR11070">
    <property type="entry name" value="UVRD / RECB / PCRA DNA HELICASE FAMILY MEMBER"/>
    <property type="match status" value="1"/>
</dbReference>
<gene>
    <name evidence="13" type="primary">pcrA_13</name>
    <name evidence="13" type="ORF">SDC9_44928</name>
</gene>
<dbReference type="AlphaFoldDB" id="A0A644W4T4"/>
<evidence type="ECO:0000256" key="3">
    <source>
        <dbReference type="ARBA" id="ARBA00022801"/>
    </source>
</evidence>
<comment type="catalytic activity">
    <reaction evidence="8">
        <text>Couples ATP hydrolysis with the unwinding of duplex DNA by translocating in the 3'-5' direction.</text>
        <dbReference type="EC" id="5.6.2.4"/>
    </reaction>
</comment>
<dbReference type="Gene3D" id="1.10.10.160">
    <property type="match status" value="1"/>
</dbReference>
<dbReference type="GO" id="GO:0033202">
    <property type="term" value="C:DNA helicase complex"/>
    <property type="evidence" value="ECO:0007669"/>
    <property type="project" value="TreeGrafter"/>
</dbReference>
<evidence type="ECO:0000256" key="9">
    <source>
        <dbReference type="ARBA" id="ARBA00034808"/>
    </source>
</evidence>
<evidence type="ECO:0000256" key="6">
    <source>
        <dbReference type="ARBA" id="ARBA00023125"/>
    </source>
</evidence>
<protein>
    <recommendedName>
        <fullName evidence="9">DNA 3'-5' helicase</fullName>
        <ecNumber evidence="9">5.6.2.4</ecNumber>
    </recommendedName>
</protein>
<evidence type="ECO:0000256" key="7">
    <source>
        <dbReference type="ARBA" id="ARBA00023235"/>
    </source>
</evidence>
<dbReference type="FunFam" id="1.10.486.10:FF:000003">
    <property type="entry name" value="ATP-dependent DNA helicase"/>
    <property type="match status" value="1"/>
</dbReference>
<dbReference type="Pfam" id="PF21196">
    <property type="entry name" value="PcrA_UvrD_tudor"/>
    <property type="match status" value="1"/>
</dbReference>
<dbReference type="GO" id="GO:0016887">
    <property type="term" value="F:ATP hydrolysis activity"/>
    <property type="evidence" value="ECO:0007669"/>
    <property type="project" value="RHEA"/>
</dbReference>
<feature type="domain" description="UvrD-like helicase ATP-binding" evidence="11">
    <location>
        <begin position="6"/>
        <end position="285"/>
    </location>
</feature>
<dbReference type="SUPFAM" id="SSF52540">
    <property type="entry name" value="P-loop containing nucleoside triphosphate hydrolases"/>
    <property type="match status" value="1"/>
</dbReference>
<proteinExistence type="inferred from homology"/>
<dbReference type="PANTHER" id="PTHR11070:SF2">
    <property type="entry name" value="ATP-DEPENDENT DNA HELICASE SRS2"/>
    <property type="match status" value="1"/>
</dbReference>
<reference evidence="13" key="1">
    <citation type="submission" date="2019-08" db="EMBL/GenBank/DDBJ databases">
        <authorList>
            <person name="Kucharzyk K."/>
            <person name="Murdoch R.W."/>
            <person name="Higgins S."/>
            <person name="Loffler F."/>
        </authorList>
    </citation>
    <scope>NUCLEOTIDE SEQUENCE</scope>
</reference>
<accession>A0A644W4T4</accession>
<keyword evidence="4 13" id="KW-0347">Helicase</keyword>
<dbReference type="InterPro" id="IPR013986">
    <property type="entry name" value="DExx_box_DNA_helicase_dom_sf"/>
</dbReference>
<dbReference type="GO" id="GO:0006260">
    <property type="term" value="P:DNA replication"/>
    <property type="evidence" value="ECO:0007669"/>
    <property type="project" value="InterPro"/>
</dbReference>
<evidence type="ECO:0000256" key="1">
    <source>
        <dbReference type="ARBA" id="ARBA00009922"/>
    </source>
</evidence>
<evidence type="ECO:0000256" key="8">
    <source>
        <dbReference type="ARBA" id="ARBA00034617"/>
    </source>
</evidence>
<dbReference type="Gene3D" id="3.40.50.300">
    <property type="entry name" value="P-loop containing nucleotide triphosphate hydrolases"/>
    <property type="match status" value="2"/>
</dbReference>
<keyword evidence="7" id="KW-0413">Isomerase</keyword>
<sequence length="751" mass="85235">MTNIFDSLNKEQTEAVKQIAGPTLILAGAGSGKTKVLTCRIAHLLEEHVPPYSILAITFTNKAAKEMRQRVDKLVGPNAKDVWLFTFHGFCNRILRREIDQLAGYSHSFSIYDTTDCKNVLKEVLKKLNLDDKYYPYNMLISTISNAKNAMLDAQQFAVQAADFHGKKVAEIYTEYEKKLRANNALDFDDLLLLTIRLFIENKEVLAKYQQKFAYVLIDEYQDTNHVQYLLAKLLCEKHHNLCVVGDIDQSIYGWRGADITNILDFEKDYPEAKVVKLEQNYRSTQVILDAANAVINNNTARKPKNLWTDNKNGLPIMYYRARDDRDEADFVIREIRSMQDEGKKLGDMAVLYRTNAQSRIFEELLVKSGLPYIMVGGLKFYDRKEIKDILAYLRVLFNSQDNQGLLRVINVPRRGIGTATIEKLQGLSDSYNCSLLEVVTDTFKLAPLGRVAVKLESFGKTMTELKNMVDKVTVKELIEAVVHKTGYLEELEVDTSIQSEGRKDNIYELMRIAQEFAGEDEENTLEAFLNHVSLVADIDDAKFASDAVTLMTLHSSKGLEFPMVFLAGMEEGMFPSQRSLADEEAIEEERRLCYVGITRAKSKLYLTAATQRMLYGHIVMYPPSRFLQEIPRALIEVHKPKLVEFGSEIIRRKSILHEVPKTKAASVLPEPLQKPKSTMLGKREKRGTFTPESACNIEILAPGDKVSHKKWGIGTVVTAKKVEEGQEVKVAFPQEGVRLILTKFAVLEKI</sequence>
<dbReference type="Pfam" id="PF00580">
    <property type="entry name" value="UvrD-helicase"/>
    <property type="match status" value="1"/>
</dbReference>
<dbReference type="NCBIfam" id="TIGR01073">
    <property type="entry name" value="pcrA"/>
    <property type="match status" value="1"/>
</dbReference>
<dbReference type="PROSITE" id="PS51198">
    <property type="entry name" value="UVRD_HELICASE_ATP_BIND"/>
    <property type="match status" value="1"/>
</dbReference>
<keyword evidence="5" id="KW-0067">ATP-binding</keyword>
<comment type="similarity">
    <text evidence="1">Belongs to the helicase family. UvrD subfamily.</text>
</comment>
<comment type="catalytic activity">
    <reaction evidence="10">
        <text>ATP + H2O = ADP + phosphate + H(+)</text>
        <dbReference type="Rhea" id="RHEA:13065"/>
        <dbReference type="ChEBI" id="CHEBI:15377"/>
        <dbReference type="ChEBI" id="CHEBI:15378"/>
        <dbReference type="ChEBI" id="CHEBI:30616"/>
        <dbReference type="ChEBI" id="CHEBI:43474"/>
        <dbReference type="ChEBI" id="CHEBI:456216"/>
        <dbReference type="EC" id="5.6.2.4"/>
    </reaction>
</comment>
<organism evidence="13">
    <name type="scientific">bioreactor metagenome</name>
    <dbReference type="NCBI Taxonomy" id="1076179"/>
    <lineage>
        <taxon>unclassified sequences</taxon>
        <taxon>metagenomes</taxon>
        <taxon>ecological metagenomes</taxon>
    </lineage>
</organism>
<dbReference type="CDD" id="cd18807">
    <property type="entry name" value="SF1_C_UvrD"/>
    <property type="match status" value="1"/>
</dbReference>
<dbReference type="GO" id="GO:0003677">
    <property type="term" value="F:DNA binding"/>
    <property type="evidence" value="ECO:0007669"/>
    <property type="project" value="UniProtKB-KW"/>
</dbReference>
<keyword evidence="3 13" id="KW-0378">Hydrolase</keyword>
<dbReference type="PROSITE" id="PS51217">
    <property type="entry name" value="UVRD_HELICASE_CTER"/>
    <property type="match status" value="1"/>
</dbReference>
<dbReference type="FunFam" id="1.10.10.160:FF:000001">
    <property type="entry name" value="ATP-dependent DNA helicase"/>
    <property type="match status" value="1"/>
</dbReference>
<dbReference type="InterPro" id="IPR014016">
    <property type="entry name" value="UvrD-like_ATP-bd"/>
</dbReference>
<evidence type="ECO:0000259" key="11">
    <source>
        <dbReference type="PROSITE" id="PS51198"/>
    </source>
</evidence>
<dbReference type="CDD" id="cd17932">
    <property type="entry name" value="DEXQc_UvrD"/>
    <property type="match status" value="1"/>
</dbReference>
<keyword evidence="6" id="KW-0238">DNA-binding</keyword>
<evidence type="ECO:0000256" key="10">
    <source>
        <dbReference type="ARBA" id="ARBA00048988"/>
    </source>
</evidence>
<feature type="domain" description="UvrD-like helicase C-terminal" evidence="12">
    <location>
        <begin position="286"/>
        <end position="559"/>
    </location>
</feature>
<evidence type="ECO:0000256" key="4">
    <source>
        <dbReference type="ARBA" id="ARBA00022806"/>
    </source>
</evidence>
<dbReference type="EC" id="5.6.2.4" evidence="9"/>
<keyword evidence="2" id="KW-0547">Nucleotide-binding</keyword>
<dbReference type="GO" id="GO:0005829">
    <property type="term" value="C:cytosol"/>
    <property type="evidence" value="ECO:0007669"/>
    <property type="project" value="TreeGrafter"/>
</dbReference>
<evidence type="ECO:0000259" key="12">
    <source>
        <dbReference type="PROSITE" id="PS51217"/>
    </source>
</evidence>
<dbReference type="GO" id="GO:0000725">
    <property type="term" value="P:recombinational repair"/>
    <property type="evidence" value="ECO:0007669"/>
    <property type="project" value="TreeGrafter"/>
</dbReference>
<evidence type="ECO:0000313" key="13">
    <source>
        <dbReference type="EMBL" id="MPL98721.1"/>
    </source>
</evidence>
<dbReference type="GO" id="GO:0005524">
    <property type="term" value="F:ATP binding"/>
    <property type="evidence" value="ECO:0007669"/>
    <property type="project" value="UniProtKB-KW"/>
</dbReference>
<name>A0A644W4T4_9ZZZZ</name>
<dbReference type="Gene3D" id="1.10.486.10">
    <property type="entry name" value="PCRA, domain 4"/>
    <property type="match status" value="1"/>
</dbReference>
<dbReference type="InterPro" id="IPR014017">
    <property type="entry name" value="DNA_helicase_UvrD-like_C"/>
</dbReference>
<evidence type="ECO:0000256" key="2">
    <source>
        <dbReference type="ARBA" id="ARBA00022741"/>
    </source>
</evidence>